<dbReference type="EMBL" id="ATMH01011130">
    <property type="protein sequence ID" value="EPY16471.1"/>
    <property type="molecule type" value="Genomic_DNA"/>
</dbReference>
<dbReference type="Proteomes" id="UP000015354">
    <property type="component" value="Unassembled WGS sequence"/>
</dbReference>
<comment type="caution">
    <text evidence="1">The sequence shown here is derived from an EMBL/GenBank/DDBJ whole genome shotgun (WGS) entry which is preliminary data.</text>
</comment>
<name>S9UP59_9TRYP</name>
<gene>
    <name evidence="1" type="ORF">STCU_11228</name>
</gene>
<reference evidence="1 2" key="1">
    <citation type="journal article" date="2013" name="PLoS ONE">
        <title>Predicting the Proteins of Angomonas deanei, Strigomonas culicis and Their Respective Endosymbionts Reveals New Aspects of the Trypanosomatidae Family.</title>
        <authorList>
            <person name="Motta M.C."/>
            <person name="Martins A.C."/>
            <person name="de Souza S.S."/>
            <person name="Catta-Preta C.M."/>
            <person name="Silva R."/>
            <person name="Klein C.C."/>
            <person name="de Almeida L.G."/>
            <person name="de Lima Cunha O."/>
            <person name="Ciapina L.P."/>
            <person name="Brocchi M."/>
            <person name="Colabardini A.C."/>
            <person name="de Araujo Lima B."/>
            <person name="Machado C.R."/>
            <person name="de Almeida Soares C.M."/>
            <person name="Probst C.M."/>
            <person name="de Menezes C.B."/>
            <person name="Thompson C.E."/>
            <person name="Bartholomeu D.C."/>
            <person name="Gradia D.F."/>
            <person name="Pavoni D.P."/>
            <person name="Grisard E.C."/>
            <person name="Fantinatti-Garboggini F."/>
            <person name="Marchini F.K."/>
            <person name="Rodrigues-Luiz G.F."/>
            <person name="Wagner G."/>
            <person name="Goldman G.H."/>
            <person name="Fietto J.L."/>
            <person name="Elias M.C."/>
            <person name="Goldman M.H."/>
            <person name="Sagot M.F."/>
            <person name="Pereira M."/>
            <person name="Stoco P.H."/>
            <person name="de Mendonca-Neto R.P."/>
            <person name="Teixeira S.M."/>
            <person name="Maciel T.E."/>
            <person name="de Oliveira Mendes T.A."/>
            <person name="Urmenyi T.P."/>
            <person name="de Souza W."/>
            <person name="Schenkman S."/>
            <person name="de Vasconcelos A.T."/>
        </authorList>
    </citation>
    <scope>NUCLEOTIDE SEQUENCE [LARGE SCALE GENOMIC DNA]</scope>
</reference>
<accession>S9UP59</accession>
<evidence type="ECO:0000313" key="1">
    <source>
        <dbReference type="EMBL" id="EPY16471.1"/>
    </source>
</evidence>
<keyword evidence="2" id="KW-1185">Reference proteome</keyword>
<organism evidence="1 2">
    <name type="scientific">Strigomonas culicis</name>
    <dbReference type="NCBI Taxonomy" id="28005"/>
    <lineage>
        <taxon>Eukaryota</taxon>
        <taxon>Discoba</taxon>
        <taxon>Euglenozoa</taxon>
        <taxon>Kinetoplastea</taxon>
        <taxon>Metakinetoplastina</taxon>
        <taxon>Trypanosomatida</taxon>
        <taxon>Trypanosomatidae</taxon>
        <taxon>Strigomonadinae</taxon>
        <taxon>Strigomonas</taxon>
    </lineage>
</organism>
<evidence type="ECO:0000313" key="2">
    <source>
        <dbReference type="Proteomes" id="UP000015354"/>
    </source>
</evidence>
<protein>
    <submittedName>
        <fullName evidence="1">Uncharacterized protein</fullName>
    </submittedName>
</protein>
<sequence>MEILRLYQRRELQSLDGVQDMTVLTEHHLSDTKVPHMNESIYLLLYAPEARLLGRAYGIQMVVLDVARWRGPVLRQNWSFR</sequence>
<dbReference type="AlphaFoldDB" id="S9UP59"/>
<proteinExistence type="predicted"/>